<dbReference type="Pfam" id="PF13456">
    <property type="entry name" value="RVT_3"/>
    <property type="match status" value="1"/>
</dbReference>
<evidence type="ECO:0000313" key="4">
    <source>
        <dbReference type="Proteomes" id="UP001153555"/>
    </source>
</evidence>
<name>A0A9N7RIZ0_STRHE</name>
<dbReference type="OrthoDB" id="1750965at2759"/>
<keyword evidence="4" id="KW-1185">Reference proteome</keyword>
<reference evidence="3" key="1">
    <citation type="submission" date="2019-12" db="EMBL/GenBank/DDBJ databases">
        <authorList>
            <person name="Scholes J."/>
        </authorList>
    </citation>
    <scope>NUCLEOTIDE SEQUENCE</scope>
</reference>
<dbReference type="InterPro" id="IPR002156">
    <property type="entry name" value="RNaseH_domain"/>
</dbReference>
<protein>
    <recommendedName>
        <fullName evidence="2">RNase H type-1 domain-containing protein</fullName>
    </recommendedName>
</protein>
<evidence type="ECO:0000259" key="2">
    <source>
        <dbReference type="Pfam" id="PF13456"/>
    </source>
</evidence>
<feature type="region of interest" description="Disordered" evidence="1">
    <location>
        <begin position="270"/>
        <end position="313"/>
    </location>
</feature>
<accession>A0A9N7RIZ0</accession>
<dbReference type="Proteomes" id="UP001153555">
    <property type="component" value="Unassembled WGS sequence"/>
</dbReference>
<feature type="compositionally biased region" description="Basic and acidic residues" evidence="1">
    <location>
        <begin position="270"/>
        <end position="289"/>
    </location>
</feature>
<evidence type="ECO:0000313" key="3">
    <source>
        <dbReference type="EMBL" id="CAA0832702.1"/>
    </source>
</evidence>
<sequence length="313" mass="34985">MMMVDSVCYICGEEPENLEHILFRCSRAVLCWKLLGIQWNLLGSKQVNFTDWWEAVNNGRGDQYFQDRINLSTYLMWLLWRTKNSWLFTKTRITEKELVDGARKEWIEFESAAAKHSRKEDVQMRVEHRGRNPNGTAVGQISLFVSACQFPEGDWGFGGVMESVENSMQWKAKGESANNKEEANLKAVGWALRKIAANTNSRILFHVDSLITAEVLNEQRVADSEVQSIADEVVNLMSTFDSCSICPIGVRVGVAADGILGTSCMSSSRDVDLRRGQMKDNRGHGRGRLDTPSGGGGGGARVDYGYVDDGDEQ</sequence>
<comment type="caution">
    <text evidence="3">The sequence shown here is derived from an EMBL/GenBank/DDBJ whole genome shotgun (WGS) entry which is preliminary data.</text>
</comment>
<gene>
    <name evidence="3" type="ORF">SHERM_27976</name>
</gene>
<dbReference type="AlphaFoldDB" id="A0A9N7RIZ0"/>
<proteinExistence type="predicted"/>
<organism evidence="3 4">
    <name type="scientific">Striga hermonthica</name>
    <name type="common">Purple witchweed</name>
    <name type="synonym">Buchnera hermonthica</name>
    <dbReference type="NCBI Taxonomy" id="68872"/>
    <lineage>
        <taxon>Eukaryota</taxon>
        <taxon>Viridiplantae</taxon>
        <taxon>Streptophyta</taxon>
        <taxon>Embryophyta</taxon>
        <taxon>Tracheophyta</taxon>
        <taxon>Spermatophyta</taxon>
        <taxon>Magnoliopsida</taxon>
        <taxon>eudicotyledons</taxon>
        <taxon>Gunneridae</taxon>
        <taxon>Pentapetalae</taxon>
        <taxon>asterids</taxon>
        <taxon>lamiids</taxon>
        <taxon>Lamiales</taxon>
        <taxon>Orobanchaceae</taxon>
        <taxon>Buchnereae</taxon>
        <taxon>Striga</taxon>
    </lineage>
</organism>
<evidence type="ECO:0000256" key="1">
    <source>
        <dbReference type="SAM" id="MobiDB-lite"/>
    </source>
</evidence>
<feature type="domain" description="RNase H type-1" evidence="2">
    <location>
        <begin position="156"/>
        <end position="245"/>
    </location>
</feature>
<dbReference type="EMBL" id="CACSLK010027837">
    <property type="protein sequence ID" value="CAA0832702.1"/>
    <property type="molecule type" value="Genomic_DNA"/>
</dbReference>
<dbReference type="GO" id="GO:0004523">
    <property type="term" value="F:RNA-DNA hybrid ribonuclease activity"/>
    <property type="evidence" value="ECO:0007669"/>
    <property type="project" value="InterPro"/>
</dbReference>
<dbReference type="GO" id="GO:0003676">
    <property type="term" value="F:nucleic acid binding"/>
    <property type="evidence" value="ECO:0007669"/>
    <property type="project" value="InterPro"/>
</dbReference>